<dbReference type="InterPro" id="IPR003340">
    <property type="entry name" value="B3_DNA-bd"/>
</dbReference>
<keyword evidence="15" id="KW-1185">Reference proteome</keyword>
<dbReference type="Pfam" id="PF06839">
    <property type="entry name" value="Zn_ribbon_GRF"/>
    <property type="match status" value="1"/>
</dbReference>
<evidence type="ECO:0000256" key="9">
    <source>
        <dbReference type="ARBA" id="ARBA00023242"/>
    </source>
</evidence>
<dbReference type="PANTHER" id="PTHR31674">
    <property type="entry name" value="B3 DOMAIN-CONTAINING PROTEIN REM-LIKE 3-RELATED"/>
    <property type="match status" value="1"/>
</dbReference>
<proteinExistence type="predicted"/>
<feature type="transmembrane region" description="Helical" evidence="11">
    <location>
        <begin position="112"/>
        <end position="130"/>
    </location>
</feature>
<keyword evidence="2" id="KW-0479">Metal-binding</keyword>
<evidence type="ECO:0000256" key="7">
    <source>
        <dbReference type="ARBA" id="ARBA00023125"/>
    </source>
</evidence>
<dbReference type="SUPFAM" id="SSF101936">
    <property type="entry name" value="DNA-binding pseudobarrel domain"/>
    <property type="match status" value="1"/>
</dbReference>
<evidence type="ECO:0000256" key="10">
    <source>
        <dbReference type="PROSITE-ProRule" id="PRU01343"/>
    </source>
</evidence>
<dbReference type="GO" id="GO:0003677">
    <property type="term" value="F:DNA binding"/>
    <property type="evidence" value="ECO:0007669"/>
    <property type="project" value="UniProtKB-KW"/>
</dbReference>
<evidence type="ECO:0000256" key="5">
    <source>
        <dbReference type="ARBA" id="ARBA00022833"/>
    </source>
</evidence>
<keyword evidence="5" id="KW-0862">Zinc</keyword>
<evidence type="ECO:0000256" key="1">
    <source>
        <dbReference type="ARBA" id="ARBA00004123"/>
    </source>
</evidence>
<evidence type="ECO:0000259" key="13">
    <source>
        <dbReference type="PROSITE" id="PS51999"/>
    </source>
</evidence>
<keyword evidence="6" id="KW-0805">Transcription regulation</keyword>
<keyword evidence="4 10" id="KW-0863">Zinc-finger</keyword>
<evidence type="ECO:0000313" key="14">
    <source>
        <dbReference type="EMBL" id="QCE11695.1"/>
    </source>
</evidence>
<keyword evidence="11" id="KW-0812">Transmembrane</keyword>
<dbReference type="PROSITE" id="PS50863">
    <property type="entry name" value="B3"/>
    <property type="match status" value="1"/>
</dbReference>
<gene>
    <name evidence="14" type="ORF">DEO72_LG10g2931</name>
</gene>
<name>A0A4D6NHS5_VIGUN</name>
<protein>
    <submittedName>
        <fullName evidence="14">Uncharacterized protein</fullName>
    </submittedName>
</protein>
<organism evidence="14 15">
    <name type="scientific">Vigna unguiculata</name>
    <name type="common">Cowpea</name>
    <dbReference type="NCBI Taxonomy" id="3917"/>
    <lineage>
        <taxon>Eukaryota</taxon>
        <taxon>Viridiplantae</taxon>
        <taxon>Streptophyta</taxon>
        <taxon>Embryophyta</taxon>
        <taxon>Tracheophyta</taxon>
        <taxon>Spermatophyta</taxon>
        <taxon>Magnoliopsida</taxon>
        <taxon>eudicotyledons</taxon>
        <taxon>Gunneridae</taxon>
        <taxon>Pentapetalae</taxon>
        <taxon>rosids</taxon>
        <taxon>fabids</taxon>
        <taxon>Fabales</taxon>
        <taxon>Fabaceae</taxon>
        <taxon>Papilionoideae</taxon>
        <taxon>50 kb inversion clade</taxon>
        <taxon>NPAAA clade</taxon>
        <taxon>indigoferoid/millettioid clade</taxon>
        <taxon>Phaseoleae</taxon>
        <taxon>Vigna</taxon>
    </lineage>
</organism>
<accession>A0A4D6NHS5</accession>
<evidence type="ECO:0000259" key="12">
    <source>
        <dbReference type="PROSITE" id="PS50863"/>
    </source>
</evidence>
<dbReference type="InterPro" id="IPR015300">
    <property type="entry name" value="DNA-bd_pseudobarrel_sf"/>
</dbReference>
<evidence type="ECO:0000256" key="4">
    <source>
        <dbReference type="ARBA" id="ARBA00022771"/>
    </source>
</evidence>
<keyword evidence="8" id="KW-0804">Transcription</keyword>
<feature type="domain" description="GRF-type" evidence="13">
    <location>
        <begin position="34"/>
        <end position="80"/>
    </location>
</feature>
<evidence type="ECO:0000256" key="2">
    <source>
        <dbReference type="ARBA" id="ARBA00022723"/>
    </source>
</evidence>
<keyword evidence="11" id="KW-0472">Membrane</keyword>
<dbReference type="GO" id="GO:0005634">
    <property type="term" value="C:nucleus"/>
    <property type="evidence" value="ECO:0007669"/>
    <property type="project" value="UniProtKB-SubCell"/>
</dbReference>
<evidence type="ECO:0000256" key="8">
    <source>
        <dbReference type="ARBA" id="ARBA00023163"/>
    </source>
</evidence>
<dbReference type="AlphaFoldDB" id="A0A4D6NHS5"/>
<dbReference type="GO" id="GO:0008270">
    <property type="term" value="F:zinc ion binding"/>
    <property type="evidence" value="ECO:0007669"/>
    <property type="project" value="UniProtKB-KW"/>
</dbReference>
<keyword evidence="9" id="KW-0539">Nucleus</keyword>
<dbReference type="InterPro" id="IPR039218">
    <property type="entry name" value="REM_fam"/>
</dbReference>
<dbReference type="InterPro" id="IPR010666">
    <property type="entry name" value="Znf_GRF"/>
</dbReference>
<dbReference type="PANTHER" id="PTHR31674:SF62">
    <property type="entry name" value="B3 DOMAIN-CONTAINING PROTEIN REM14-RELATED"/>
    <property type="match status" value="1"/>
</dbReference>
<dbReference type="Gene3D" id="2.40.330.10">
    <property type="entry name" value="DNA-binding pseudobarrel domain"/>
    <property type="match status" value="1"/>
</dbReference>
<keyword evidence="11" id="KW-1133">Transmembrane helix</keyword>
<reference evidence="14 15" key="1">
    <citation type="submission" date="2019-04" db="EMBL/GenBank/DDBJ databases">
        <title>An improved genome assembly and genetic linkage map for asparagus bean, Vigna unguiculata ssp. sesquipedialis.</title>
        <authorList>
            <person name="Xia Q."/>
            <person name="Zhang R."/>
            <person name="Dong Y."/>
        </authorList>
    </citation>
    <scope>NUCLEOTIDE SEQUENCE [LARGE SCALE GENOMIC DNA]</scope>
    <source>
        <tissue evidence="14">Leaf</tissue>
    </source>
</reference>
<evidence type="ECO:0000256" key="3">
    <source>
        <dbReference type="ARBA" id="ARBA00022737"/>
    </source>
</evidence>
<evidence type="ECO:0000256" key="6">
    <source>
        <dbReference type="ARBA" id="ARBA00023015"/>
    </source>
</evidence>
<keyword evidence="3" id="KW-0677">Repeat</keyword>
<dbReference type="PROSITE" id="PS51999">
    <property type="entry name" value="ZF_GRF"/>
    <property type="match status" value="1"/>
</dbReference>
<keyword evidence="7" id="KW-0238">DNA-binding</keyword>
<dbReference type="Pfam" id="PF02362">
    <property type="entry name" value="B3"/>
    <property type="match status" value="1"/>
</dbReference>
<comment type="subcellular location">
    <subcellularLocation>
        <location evidence="1">Nucleus</location>
    </subcellularLocation>
</comment>
<evidence type="ECO:0000256" key="11">
    <source>
        <dbReference type="SAM" id="Phobius"/>
    </source>
</evidence>
<dbReference type="EMBL" id="CP039354">
    <property type="protein sequence ID" value="QCE11695.1"/>
    <property type="molecule type" value="Genomic_DNA"/>
</dbReference>
<sequence>MSREASSSSYNSWVYRTCNFCHGGSRVSGSPPICDCGDIEVVRTARTTKNLGKQFWGCAYFKRCGEDVLGCNFFKWCYEEGADERDAIIARQRQKIAYIENALSVWKKRMHLSLVVISVLIVMIVGFGDFEDGFMLEWGNKLTLGTNYFTDPMGNVMNLEFEEDLIRKGIFRIPPYFEEFYDLRDLHYVCTVFCGDRYFRMRIFDLQWTEIEYRGIADSYIAEEDLVWSRFLSSFRILLTPKEPTISLDPYFHLFWEKKTVFDQEMEFVDPNSKTFKFKFHVTPNATTIFRGPIRKMFKYYNLKDEVYLHMIYVSLNVFLIKLFSVEGIEIAYTPNAASCSGTAKNLEDVPEDDSDNCLIKCLTAYDVGASSLYLNASFVANAFSTSKKECLLSNGNGMYWQCSIRWAQRARTECYLGCGWRRFVTENKLCAGDRIKLEVRSYLVCCCNI</sequence>
<dbReference type="Proteomes" id="UP000501690">
    <property type="component" value="Linkage Group LG10"/>
</dbReference>
<feature type="domain" description="TF-B3" evidence="12">
    <location>
        <begin position="358"/>
        <end position="450"/>
    </location>
</feature>
<evidence type="ECO:0000313" key="15">
    <source>
        <dbReference type="Proteomes" id="UP000501690"/>
    </source>
</evidence>